<dbReference type="PANTHER" id="PTHR47506:SF7">
    <property type="entry name" value="TRANSCRIPTIONAL REGULATORY PROTEIN"/>
    <property type="match status" value="1"/>
</dbReference>
<dbReference type="InterPro" id="IPR009057">
    <property type="entry name" value="Homeodomain-like_sf"/>
</dbReference>
<dbReference type="PROSITE" id="PS50977">
    <property type="entry name" value="HTH_TETR_2"/>
    <property type="match status" value="1"/>
</dbReference>
<accession>A0ABT2E8R2</accession>
<protein>
    <submittedName>
        <fullName evidence="6">TetR family transcriptional regulator</fullName>
    </submittedName>
</protein>
<dbReference type="EMBL" id="JAJISC010000001">
    <property type="protein sequence ID" value="MCS2607956.1"/>
    <property type="molecule type" value="Genomic_DNA"/>
</dbReference>
<dbReference type="SUPFAM" id="SSF46689">
    <property type="entry name" value="Homeodomain-like"/>
    <property type="match status" value="1"/>
</dbReference>
<dbReference type="PANTHER" id="PTHR47506">
    <property type="entry name" value="TRANSCRIPTIONAL REGULATORY PROTEIN"/>
    <property type="match status" value="1"/>
</dbReference>
<evidence type="ECO:0000256" key="1">
    <source>
        <dbReference type="ARBA" id="ARBA00023015"/>
    </source>
</evidence>
<keyword evidence="2 4" id="KW-0238">DNA-binding</keyword>
<dbReference type="Pfam" id="PF17937">
    <property type="entry name" value="TetR_C_28"/>
    <property type="match status" value="1"/>
</dbReference>
<comment type="caution">
    <text evidence="6">The sequence shown here is derived from an EMBL/GenBank/DDBJ whole genome shotgun (WGS) entry which is preliminary data.</text>
</comment>
<keyword evidence="1" id="KW-0805">Transcription regulation</keyword>
<evidence type="ECO:0000313" key="6">
    <source>
        <dbReference type="EMBL" id="MCS2607956.1"/>
    </source>
</evidence>
<keyword evidence="7" id="KW-1185">Reference proteome</keyword>
<feature type="domain" description="HTH tetR-type" evidence="5">
    <location>
        <begin position="6"/>
        <end position="66"/>
    </location>
</feature>
<feature type="DNA-binding region" description="H-T-H motif" evidence="4">
    <location>
        <begin position="29"/>
        <end position="48"/>
    </location>
</feature>
<organism evidence="6 7">
    <name type="scientific">Halomonas dongshanensis</name>
    <dbReference type="NCBI Taxonomy" id="2890835"/>
    <lineage>
        <taxon>Bacteria</taxon>
        <taxon>Pseudomonadati</taxon>
        <taxon>Pseudomonadota</taxon>
        <taxon>Gammaproteobacteria</taxon>
        <taxon>Oceanospirillales</taxon>
        <taxon>Halomonadaceae</taxon>
        <taxon>Halomonas</taxon>
    </lineage>
</organism>
<name>A0ABT2E8R2_9GAMM</name>
<evidence type="ECO:0000313" key="7">
    <source>
        <dbReference type="Proteomes" id="UP001165542"/>
    </source>
</evidence>
<dbReference type="InterPro" id="IPR041479">
    <property type="entry name" value="TetR_CgmR_C"/>
</dbReference>
<dbReference type="Proteomes" id="UP001165542">
    <property type="component" value="Unassembled WGS sequence"/>
</dbReference>
<sequence>MARPRSINREQLLDLAEDLIASGGASSLSFGSLAKAASLSKASVQTVFGTREAMIEELLVRWMTRESEQYQTILGDNCTADARLKAHLQSTQREESDVGRTVSAMLATLASSGFASSEMQNWYLVRMDNLDADDREGRQRRLAYLAAEGAFLLRNLVGLKIDDDKWASIFHDIDELMG</sequence>
<dbReference type="Gene3D" id="1.10.357.10">
    <property type="entry name" value="Tetracycline Repressor, domain 2"/>
    <property type="match status" value="1"/>
</dbReference>
<keyword evidence="3" id="KW-0804">Transcription</keyword>
<evidence type="ECO:0000259" key="5">
    <source>
        <dbReference type="PROSITE" id="PS50977"/>
    </source>
</evidence>
<gene>
    <name evidence="6" type="ORF">LLY24_01295</name>
</gene>
<reference evidence="6" key="1">
    <citation type="submission" date="2021-11" db="EMBL/GenBank/DDBJ databases">
        <title>Halomonas sp., isolated from a coastal aquaculture zone in Dongshan Bay.</title>
        <authorList>
            <person name="Lin W."/>
        </authorList>
    </citation>
    <scope>NUCLEOTIDE SEQUENCE</scope>
    <source>
        <strain evidence="6">Yzlin-01</strain>
    </source>
</reference>
<proteinExistence type="predicted"/>
<evidence type="ECO:0000256" key="2">
    <source>
        <dbReference type="ARBA" id="ARBA00023125"/>
    </source>
</evidence>
<evidence type="ECO:0000256" key="4">
    <source>
        <dbReference type="PROSITE-ProRule" id="PRU00335"/>
    </source>
</evidence>
<dbReference type="InterPro" id="IPR001647">
    <property type="entry name" value="HTH_TetR"/>
</dbReference>
<evidence type="ECO:0000256" key="3">
    <source>
        <dbReference type="ARBA" id="ARBA00023163"/>
    </source>
</evidence>
<dbReference type="RefSeq" id="WP_259034459.1">
    <property type="nucleotide sequence ID" value="NZ_JAJISC010000001.1"/>
</dbReference>